<accession>A0ABY7JK40</accession>
<reference evidence="4" key="1">
    <citation type="journal article" date="2022" name="Front. Microbiol.">
        <title>New perspectives on an old grouping: The genomic and phenotypic variability of Oxalobacter formigenes and the implications for calcium oxalate stone prevention.</title>
        <authorList>
            <person name="Chmiel J.A."/>
            <person name="Carr C."/>
            <person name="Stuivenberg G.A."/>
            <person name="Venema R."/>
            <person name="Chanyi R.M."/>
            <person name="Al K.F."/>
            <person name="Giguere D."/>
            <person name="Say H."/>
            <person name="Akouris P.P."/>
            <person name="Dominguez Romero S.A."/>
            <person name="Kwong A."/>
            <person name="Tai V."/>
            <person name="Koval S.F."/>
            <person name="Razvi H."/>
            <person name="Bjazevic J."/>
            <person name="Burton J.P."/>
        </authorList>
    </citation>
    <scope>NUCLEOTIDE SEQUENCE</scope>
    <source>
        <strain evidence="4">HOxNP-1</strain>
    </source>
</reference>
<evidence type="ECO:0000259" key="2">
    <source>
        <dbReference type="Pfam" id="PF00534"/>
    </source>
</evidence>
<keyword evidence="1" id="KW-0808">Transferase</keyword>
<dbReference type="EMBL" id="CP098248">
    <property type="protein sequence ID" value="WAV96770.1"/>
    <property type="molecule type" value="Genomic_DNA"/>
</dbReference>
<dbReference type="InterPro" id="IPR028098">
    <property type="entry name" value="Glyco_trans_4-like_N"/>
</dbReference>
<dbReference type="PANTHER" id="PTHR46401">
    <property type="entry name" value="GLYCOSYLTRANSFERASE WBBK-RELATED"/>
    <property type="match status" value="1"/>
</dbReference>
<keyword evidence="5" id="KW-1185">Reference proteome</keyword>
<feature type="domain" description="Glycosyltransferase subfamily 4-like N-terminal" evidence="3">
    <location>
        <begin position="127"/>
        <end position="172"/>
    </location>
</feature>
<name>A0ABY7JK40_9BURK</name>
<dbReference type="Proteomes" id="UP001164794">
    <property type="component" value="Chromosome"/>
</dbReference>
<proteinExistence type="predicted"/>
<sequence>MKELPGINLIWHSIRPQGGMDRHVLDLINGFSLRGVPVRVIARTVAWPGSQPDNVEFVVLPDRTPFQRFNNNRFDHKAYGYIKDGWPVIGISRVTGGPVDLSVSGGTHLAHLIDKGKKKPGYFDKQVIANEKALYTNSRAIVTHSRRVHDEIVRDYQIDPAKIHVLYPPVDTGFFNMTLQRERDRIRESLGVGKDQFLLLFPSNNHELKGADLILKALEKQDTSFVLAVAGKKELKHPKVLNLGFRQDMPALYTAADATILASKYEAFGLVGPESISCGTPVLFSDTIGAAEVLSEPGCYRFKRSVEDLGELLDRMRERFRTGTLRVESPAKCIHYPYRFDEYLDELISLIQS</sequence>
<gene>
    <name evidence="4" type="ORF">NB645_08060</name>
</gene>
<organism evidence="4 5">
    <name type="scientific">Oxalobacter aliiformigenes</name>
    <dbReference type="NCBI Taxonomy" id="2946593"/>
    <lineage>
        <taxon>Bacteria</taxon>
        <taxon>Pseudomonadati</taxon>
        <taxon>Pseudomonadota</taxon>
        <taxon>Betaproteobacteria</taxon>
        <taxon>Burkholderiales</taxon>
        <taxon>Oxalobacteraceae</taxon>
        <taxon>Oxalobacter</taxon>
    </lineage>
</organism>
<dbReference type="Pfam" id="PF00534">
    <property type="entry name" value="Glycos_transf_1"/>
    <property type="match status" value="1"/>
</dbReference>
<dbReference type="CDD" id="cd03801">
    <property type="entry name" value="GT4_PimA-like"/>
    <property type="match status" value="1"/>
</dbReference>
<evidence type="ECO:0000313" key="4">
    <source>
        <dbReference type="EMBL" id="WAV96770.1"/>
    </source>
</evidence>
<feature type="domain" description="Glycosyl transferase family 1" evidence="2">
    <location>
        <begin position="183"/>
        <end position="297"/>
    </location>
</feature>
<dbReference type="Gene3D" id="3.40.50.2000">
    <property type="entry name" value="Glycogen Phosphorylase B"/>
    <property type="match status" value="2"/>
</dbReference>
<protein>
    <submittedName>
        <fullName evidence="4">Glycosyltransferase family 4 protein</fullName>
    </submittedName>
</protein>
<evidence type="ECO:0000256" key="1">
    <source>
        <dbReference type="ARBA" id="ARBA00022679"/>
    </source>
</evidence>
<evidence type="ECO:0000313" key="5">
    <source>
        <dbReference type="Proteomes" id="UP001164794"/>
    </source>
</evidence>
<dbReference type="SUPFAM" id="SSF53756">
    <property type="entry name" value="UDP-Glycosyltransferase/glycogen phosphorylase"/>
    <property type="match status" value="1"/>
</dbReference>
<evidence type="ECO:0000259" key="3">
    <source>
        <dbReference type="Pfam" id="PF13439"/>
    </source>
</evidence>
<dbReference type="RefSeq" id="WP_269264251.1">
    <property type="nucleotide sequence ID" value="NZ_CP098248.1"/>
</dbReference>
<dbReference type="PANTHER" id="PTHR46401:SF2">
    <property type="entry name" value="GLYCOSYLTRANSFERASE WBBK-RELATED"/>
    <property type="match status" value="1"/>
</dbReference>
<dbReference type="Pfam" id="PF13439">
    <property type="entry name" value="Glyco_transf_4"/>
    <property type="match status" value="1"/>
</dbReference>
<dbReference type="InterPro" id="IPR001296">
    <property type="entry name" value="Glyco_trans_1"/>
</dbReference>